<dbReference type="PANTHER" id="PTHR26379:SF515">
    <property type="entry name" value="BTB DOMAIN-CONTAINING PROTEIN"/>
    <property type="match status" value="1"/>
</dbReference>
<dbReference type="Gene3D" id="2.60.210.10">
    <property type="entry name" value="Apoptosis, Tumor Necrosis Factor Receptor Associated Protein 2, Chain A"/>
    <property type="match status" value="1"/>
</dbReference>
<evidence type="ECO:0000256" key="2">
    <source>
        <dbReference type="ARBA" id="ARBA00010846"/>
    </source>
</evidence>
<dbReference type="RefSeq" id="XP_044453884.1">
    <property type="nucleotide sequence ID" value="XM_044597949.1"/>
</dbReference>
<evidence type="ECO:0000259" key="4">
    <source>
        <dbReference type="PROSITE" id="PS50144"/>
    </source>
</evidence>
<dbReference type="Pfam" id="PF22486">
    <property type="entry name" value="MATH_2"/>
    <property type="match status" value="1"/>
</dbReference>
<dbReference type="Gramene" id="TraesWEE_scaffold_021291_01G000300.1">
    <property type="protein sequence ID" value="TraesWEE_scaffold_021291_01G000300.1"/>
    <property type="gene ID" value="TraesWEE_scaffold_021291_01G000300"/>
</dbReference>
<dbReference type="EnsemblPlants" id="TraesCS2A02G472600.1">
    <property type="protein sequence ID" value="TraesCS2A02G472600.1.cds1"/>
    <property type="gene ID" value="TraesCS2A02G472600"/>
</dbReference>
<feature type="domain" description="MATH" evidence="4">
    <location>
        <begin position="21"/>
        <end position="146"/>
    </location>
</feature>
<evidence type="ECO:0000259" key="3">
    <source>
        <dbReference type="PROSITE" id="PS50097"/>
    </source>
</evidence>
<protein>
    <recommendedName>
        <fullName evidence="7">BTB domain-containing protein</fullName>
    </recommendedName>
</protein>
<sequence length="340" mass="37475">MANHDECLAKTSSRCITETFTGTHDFEVTSYSLLEGLGVGKFVGSSTFSVGGYDWQIRFYPDGDREANEGAYTSVFLFSTERSVKVKFTLNLFAREGSISVLSAAKPYTFESAGLTYGYTKFVEKSRLLQLNDFTIRCNLTVIKEPRTHDVSVVVVPPSNLHDHFASMLKCGKGADVKFSVGGQVFDAHACVLAARSPVFMAELFGHMKESTAPCIQVDDMEPLIFEALLSFIYTDTMPDNLYVGANMPGLLDAADRYGMDRLKAMCEQKLYSSISVQTVAAALALAEQHHCVALKDACLRFLSSRDVRRAVKATRGFKNLETSCPSVVMEFFDMPAPLP</sequence>
<accession>A0A3B6B5Q9</accession>
<evidence type="ECO:0000256" key="1">
    <source>
        <dbReference type="ARBA" id="ARBA00004906"/>
    </source>
</evidence>
<dbReference type="Gramene" id="TraesSYM2A03G00787470.1">
    <property type="protein sequence ID" value="TraesSYM2A03G00787470.1.CDS1"/>
    <property type="gene ID" value="TraesSYM2A03G00787470"/>
</dbReference>
<dbReference type="Gramene" id="TraesCAD_scaffold_025992_01G000200.1">
    <property type="protein sequence ID" value="TraesCAD_scaffold_025992_01G000200.1"/>
    <property type="gene ID" value="TraesCAD_scaffold_025992_01G000200"/>
</dbReference>
<feature type="domain" description="BTB" evidence="3">
    <location>
        <begin position="175"/>
        <end position="242"/>
    </location>
</feature>
<dbReference type="Proteomes" id="UP000019116">
    <property type="component" value="Chromosome 2A"/>
</dbReference>
<dbReference type="GeneID" id="123186163"/>
<dbReference type="Gramene" id="TraesARI2A03G00788000.1">
    <property type="protein sequence ID" value="TraesARI2A03G00788000.1.CDS1"/>
    <property type="gene ID" value="TraesARI2A03G00788000"/>
</dbReference>
<reference evidence="5" key="1">
    <citation type="submission" date="2018-08" db="EMBL/GenBank/DDBJ databases">
        <authorList>
            <person name="Rossello M."/>
        </authorList>
    </citation>
    <scope>NUCLEOTIDE SEQUENCE [LARGE SCALE GENOMIC DNA]</scope>
    <source>
        <strain evidence="5">cv. Chinese Spring</strain>
    </source>
</reference>
<dbReference type="SMART" id="SM00225">
    <property type="entry name" value="BTB"/>
    <property type="match status" value="1"/>
</dbReference>
<reference evidence="5" key="2">
    <citation type="submission" date="2018-10" db="UniProtKB">
        <authorList>
            <consortium name="EnsemblPlants"/>
        </authorList>
    </citation>
    <scope>IDENTIFICATION</scope>
</reference>
<dbReference type="AlphaFoldDB" id="A0A3B6B5Q9"/>
<name>A0A3B6B5Q9_WHEAT</name>
<evidence type="ECO:0000313" key="5">
    <source>
        <dbReference type="EnsemblPlants" id="TraesCS2A02G472600.1.cds1"/>
    </source>
</evidence>
<dbReference type="CDD" id="cd00121">
    <property type="entry name" value="MATH"/>
    <property type="match status" value="1"/>
</dbReference>
<dbReference type="Gramene" id="TraesMAC2A03G00778510.1">
    <property type="protein sequence ID" value="TraesMAC2A03G00778510.1.CDS1"/>
    <property type="gene ID" value="TraesMAC2A03G00778510"/>
</dbReference>
<dbReference type="Gramene" id="TraesSTA2A03G00777780.1">
    <property type="protein sequence ID" value="TraesSTA2A03G00777780.1.CDS1"/>
    <property type="gene ID" value="TraesSTA2A03G00777780"/>
</dbReference>
<dbReference type="Gramene" id="TraesKAR2A01G0450590.1">
    <property type="protein sequence ID" value="cds.TraesKAR2A01G0450590.1"/>
    <property type="gene ID" value="TraesKAR2A01G0450590"/>
</dbReference>
<dbReference type="Gene3D" id="3.30.710.10">
    <property type="entry name" value="Potassium Channel Kv1.1, Chain A"/>
    <property type="match status" value="1"/>
</dbReference>
<dbReference type="SUPFAM" id="SSF54695">
    <property type="entry name" value="POZ domain"/>
    <property type="match status" value="1"/>
</dbReference>
<dbReference type="Gramene" id="TraesCS2A03G1109800.1">
    <property type="protein sequence ID" value="TraesCS2A03G1109800.1.CDS1"/>
    <property type="gene ID" value="TraesCS2A03G1109800"/>
</dbReference>
<dbReference type="Pfam" id="PF00651">
    <property type="entry name" value="BTB"/>
    <property type="match status" value="1"/>
</dbReference>
<dbReference type="Gramene" id="TraesCS2A02G472600.1">
    <property type="protein sequence ID" value="TraesCS2A02G472600.1.cds1"/>
    <property type="gene ID" value="TraesCS2A02G472600"/>
</dbReference>
<dbReference type="Gramene" id="TraesLDM2A03G00782300.1">
    <property type="protein sequence ID" value="TraesLDM2A03G00782300.1.CDS1"/>
    <property type="gene ID" value="TraesLDM2A03G00782300"/>
</dbReference>
<dbReference type="InterPro" id="IPR056423">
    <property type="entry name" value="BACK_BPM_SPOP"/>
</dbReference>
<dbReference type="InterPro" id="IPR011333">
    <property type="entry name" value="SKP1/BTB/POZ_sf"/>
</dbReference>
<comment type="similarity">
    <text evidence="2">Belongs to the Tdpoz family.</text>
</comment>
<dbReference type="Gene3D" id="1.25.40.420">
    <property type="match status" value="1"/>
</dbReference>
<dbReference type="InterPro" id="IPR000210">
    <property type="entry name" value="BTB/POZ_dom"/>
</dbReference>
<dbReference type="PROSITE" id="PS50097">
    <property type="entry name" value="BTB"/>
    <property type="match status" value="1"/>
</dbReference>
<dbReference type="Gramene" id="TraesROB_scaffold_036439_01G000300.1">
    <property type="protein sequence ID" value="TraesROB_scaffold_036439_01G000300.1"/>
    <property type="gene ID" value="TraesROB_scaffold_036439_01G000300"/>
</dbReference>
<dbReference type="Gramene" id="TraesLAC2A03G00783570.1">
    <property type="protein sequence ID" value="TraesLAC2A03G00783570.1.CDS1"/>
    <property type="gene ID" value="TraesLAC2A03G00783570"/>
</dbReference>
<dbReference type="PROSITE" id="PS50144">
    <property type="entry name" value="MATH"/>
    <property type="match status" value="1"/>
</dbReference>
<dbReference type="InterPro" id="IPR002083">
    <property type="entry name" value="MATH/TRAF_dom"/>
</dbReference>
<dbReference type="Gramene" id="TraesNOR2A03G00789770.1">
    <property type="protein sequence ID" value="TraesNOR2A03G00789770.1.CDS1"/>
    <property type="gene ID" value="TraesNOR2A03G00789770"/>
</dbReference>
<evidence type="ECO:0008006" key="7">
    <source>
        <dbReference type="Google" id="ProtNLM"/>
    </source>
</evidence>
<keyword evidence="6" id="KW-1185">Reference proteome</keyword>
<dbReference type="Gramene" id="TraesJAG2A03G00779530.1">
    <property type="protein sequence ID" value="TraesJAG2A03G00779530.1.CDS1"/>
    <property type="gene ID" value="TraesJAG2A03G00779530"/>
</dbReference>
<dbReference type="Pfam" id="PF24570">
    <property type="entry name" value="BACK_BPM_SPOP"/>
    <property type="match status" value="1"/>
</dbReference>
<evidence type="ECO:0000313" key="6">
    <source>
        <dbReference type="Proteomes" id="UP000019116"/>
    </source>
</evidence>
<comment type="pathway">
    <text evidence="1">Protein modification; protein ubiquitination.</text>
</comment>
<dbReference type="OrthoDB" id="6359816at2759"/>
<dbReference type="Gramene" id="TraesJUL2A03G00784220.1">
    <property type="protein sequence ID" value="TraesJUL2A03G00784220.1.CDS1"/>
    <property type="gene ID" value="TraesJUL2A03G00784220"/>
</dbReference>
<organism evidence="5">
    <name type="scientific">Triticum aestivum</name>
    <name type="common">Wheat</name>
    <dbReference type="NCBI Taxonomy" id="4565"/>
    <lineage>
        <taxon>Eukaryota</taxon>
        <taxon>Viridiplantae</taxon>
        <taxon>Streptophyta</taxon>
        <taxon>Embryophyta</taxon>
        <taxon>Tracheophyta</taxon>
        <taxon>Spermatophyta</taxon>
        <taxon>Magnoliopsida</taxon>
        <taxon>Liliopsida</taxon>
        <taxon>Poales</taxon>
        <taxon>Poaceae</taxon>
        <taxon>BOP clade</taxon>
        <taxon>Pooideae</taxon>
        <taxon>Triticodae</taxon>
        <taxon>Triticeae</taxon>
        <taxon>Triticinae</taxon>
        <taxon>Triticum</taxon>
    </lineage>
</organism>
<dbReference type="InterPro" id="IPR008974">
    <property type="entry name" value="TRAF-like"/>
</dbReference>
<dbReference type="PANTHER" id="PTHR26379">
    <property type="entry name" value="BTB/POZ AND MATH DOMAIN-CONTAINING PROTEIN 1"/>
    <property type="match status" value="1"/>
</dbReference>
<gene>
    <name evidence="5" type="primary">LOC123186163</name>
</gene>
<dbReference type="STRING" id="4565.A0A3B6B5Q9"/>
<proteinExistence type="inferred from homology"/>
<dbReference type="Gramene" id="TraesPARA_EIv1.0_0355240.1">
    <property type="protein sequence ID" value="TraesPARA_EIv1.0_0355240.1.CDS1"/>
    <property type="gene ID" value="TraesPARA_EIv1.0_0355240"/>
</dbReference>
<dbReference type="InterPro" id="IPR045005">
    <property type="entry name" value="BPM1-6"/>
</dbReference>
<dbReference type="GO" id="GO:0016567">
    <property type="term" value="P:protein ubiquitination"/>
    <property type="evidence" value="ECO:0007669"/>
    <property type="project" value="InterPro"/>
</dbReference>
<dbReference type="Gramene" id="TraesRN2A0101094300.1">
    <property type="protein sequence ID" value="TraesRN2A0101094300.1"/>
    <property type="gene ID" value="TraesRN2A0101094300"/>
</dbReference>
<dbReference type="SUPFAM" id="SSF49599">
    <property type="entry name" value="TRAF domain-like"/>
    <property type="match status" value="1"/>
</dbReference>
<dbReference type="SMR" id="A0A3B6B5Q9"/>
<dbReference type="OMA" id="ITWTHDF"/>